<dbReference type="Proteomes" id="UP001333710">
    <property type="component" value="Chromosome"/>
</dbReference>
<evidence type="ECO:0000313" key="2">
    <source>
        <dbReference type="Proteomes" id="UP001333710"/>
    </source>
</evidence>
<sequence>MSGKPVSLEYLEKITAFLSEIGISWRFGEIHGDSFLSGVQIYRGTLVIDTKKLKYPGDVLHEAGHLAIEPEISRAGLTDNVRECGQGDAEEMAAIAWSYAALKAISIPPNVVFHEEGYKGASESILTCFETGGTLGQPLLSYYGMCSPGTGPDGFPNMSHWLRPAALN</sequence>
<accession>A0AA48I0A9</accession>
<dbReference type="KEGG" id="pmaw:MACH26_34210"/>
<dbReference type="EMBL" id="AP027272">
    <property type="protein sequence ID" value="BDX07900.1"/>
    <property type="molecule type" value="Genomic_DNA"/>
</dbReference>
<evidence type="ECO:0000313" key="1">
    <source>
        <dbReference type="EMBL" id="BDX07900.1"/>
    </source>
</evidence>
<dbReference type="AlphaFoldDB" id="A0AA48I0A9"/>
<organism evidence="1 2">
    <name type="scientific">Planctobacterium marinum</name>
    <dbReference type="NCBI Taxonomy" id="1631968"/>
    <lineage>
        <taxon>Bacteria</taxon>
        <taxon>Pseudomonadati</taxon>
        <taxon>Pseudomonadota</taxon>
        <taxon>Gammaproteobacteria</taxon>
        <taxon>Alteromonadales</taxon>
        <taxon>Alteromonadaceae</taxon>
        <taxon>Planctobacterium</taxon>
    </lineage>
</organism>
<dbReference type="RefSeq" id="WP_338293999.1">
    <property type="nucleotide sequence ID" value="NZ_AP027272.1"/>
</dbReference>
<protein>
    <submittedName>
        <fullName evidence="1">Uncharacterized protein</fullName>
    </submittedName>
</protein>
<keyword evidence="2" id="KW-1185">Reference proteome</keyword>
<name>A0AA48I0A9_9ALTE</name>
<proteinExistence type="predicted"/>
<gene>
    <name evidence="1" type="ORF">MACH26_34210</name>
</gene>
<reference evidence="1" key="1">
    <citation type="submission" date="2023-01" db="EMBL/GenBank/DDBJ databases">
        <title>Complete genome sequence of Planctobacterium marinum strain Dej080120_11.</title>
        <authorList>
            <person name="Ueki S."/>
            <person name="Maruyama F."/>
        </authorList>
    </citation>
    <scope>NUCLEOTIDE SEQUENCE</scope>
    <source>
        <strain evidence="1">Dej080120_11</strain>
    </source>
</reference>